<dbReference type="EMBL" id="JAEOXF010000001">
    <property type="protein sequence ID" value="MBK4723917.1"/>
    <property type="molecule type" value="Genomic_DNA"/>
</dbReference>
<keyword evidence="2" id="KW-1185">Reference proteome</keyword>
<comment type="caution">
    <text evidence="1">The sequence shown here is derived from an EMBL/GenBank/DDBJ whole genome shotgun (WGS) entry which is preliminary data.</text>
</comment>
<organism evidence="1 2">
    <name type="scientific">Enterobacter agglomerans</name>
    <name type="common">Erwinia herbicola</name>
    <name type="synonym">Pantoea agglomerans</name>
    <dbReference type="NCBI Taxonomy" id="549"/>
    <lineage>
        <taxon>Bacteria</taxon>
        <taxon>Pseudomonadati</taxon>
        <taxon>Pseudomonadota</taxon>
        <taxon>Gammaproteobacteria</taxon>
        <taxon>Enterobacterales</taxon>
        <taxon>Erwiniaceae</taxon>
        <taxon>Pantoea</taxon>
        <taxon>Pantoea agglomerans group</taxon>
    </lineage>
</organism>
<dbReference type="Proteomes" id="UP000633731">
    <property type="component" value="Unassembled WGS sequence"/>
</dbReference>
<proteinExistence type="predicted"/>
<keyword evidence="1" id="KW-0255">Endonuclease</keyword>
<reference evidence="1" key="1">
    <citation type="submission" date="2021-01" db="EMBL/GenBank/DDBJ databases">
        <title>Draft genome of Pantoea agglomerans Eh 335.</title>
        <authorList>
            <person name="Emsley S.A."/>
            <person name="Oline D.K."/>
            <person name="Saw J.H."/>
            <person name="Ushijima B."/>
            <person name="Videau P."/>
            <person name="Koyack M.J."/>
        </authorList>
    </citation>
    <scope>NUCLEOTIDE SEQUENCE</scope>
    <source>
        <strain evidence="1">Eh 335</strain>
    </source>
</reference>
<evidence type="ECO:0000313" key="2">
    <source>
        <dbReference type="Proteomes" id="UP000633731"/>
    </source>
</evidence>
<accession>A0ACC5RGZ3</accession>
<keyword evidence="1" id="KW-0540">Nuclease</keyword>
<keyword evidence="1" id="KW-0378">Hydrolase</keyword>
<protein>
    <submittedName>
        <fullName evidence="1">HNH endonuclease</fullName>
    </submittedName>
</protein>
<gene>
    <name evidence="1" type="ORF">JJL49_01540</name>
</gene>
<sequence>MPPRTPRACRKRGCRATTINACGYCDEHKGEGWAAYKPGQDRHQRGYGTDWESLRVIVLQRDNHLCQECLKEGVSRQAKTVDHIIPKARGGGDDPRNLQSLCWPHHHAKTAKERCK</sequence>
<evidence type="ECO:0000313" key="1">
    <source>
        <dbReference type="EMBL" id="MBK4723917.1"/>
    </source>
</evidence>
<name>A0ACC5RGZ3_ENTAG</name>